<evidence type="ECO:0000256" key="1">
    <source>
        <dbReference type="ARBA" id="ARBA00023015"/>
    </source>
</evidence>
<dbReference type="Pfam" id="PF12833">
    <property type="entry name" value="HTH_18"/>
    <property type="match status" value="1"/>
</dbReference>
<dbReference type="RefSeq" id="WP_188731950.1">
    <property type="nucleotide sequence ID" value="NZ_BMIT01000043.1"/>
</dbReference>
<dbReference type="Gene3D" id="2.60.120.10">
    <property type="entry name" value="Jelly Rolls"/>
    <property type="match status" value="1"/>
</dbReference>
<evidence type="ECO:0000256" key="2">
    <source>
        <dbReference type="ARBA" id="ARBA00023125"/>
    </source>
</evidence>
<evidence type="ECO:0000259" key="5">
    <source>
        <dbReference type="PROSITE" id="PS01124"/>
    </source>
</evidence>
<dbReference type="PANTHER" id="PTHR46796:SF7">
    <property type="entry name" value="ARAC FAMILY TRANSCRIPTIONAL REGULATOR"/>
    <property type="match status" value="1"/>
</dbReference>
<reference evidence="7" key="1">
    <citation type="journal article" date="2019" name="Int. J. Syst. Evol. Microbiol.">
        <title>The Global Catalogue of Microorganisms (GCM) 10K type strain sequencing project: providing services to taxonomists for standard genome sequencing and annotation.</title>
        <authorList>
            <consortium name="The Broad Institute Genomics Platform"/>
            <consortium name="The Broad Institute Genome Sequencing Center for Infectious Disease"/>
            <person name="Wu L."/>
            <person name="Ma J."/>
        </authorList>
    </citation>
    <scope>NUCLEOTIDE SEQUENCE [LARGE SCALE GENOMIC DNA]</scope>
    <source>
        <strain evidence="7">CGMCC 1.15394</strain>
    </source>
</reference>
<keyword evidence="2" id="KW-0238">DNA-binding</keyword>
<comment type="caution">
    <text evidence="6">The sequence shown here is derived from an EMBL/GenBank/DDBJ whole genome shotgun (WGS) entry which is preliminary data.</text>
</comment>
<dbReference type="PRINTS" id="PR00032">
    <property type="entry name" value="HTHARAC"/>
</dbReference>
<proteinExistence type="predicted"/>
<dbReference type="InterPro" id="IPR050204">
    <property type="entry name" value="AraC_XylS_family_regulators"/>
</dbReference>
<dbReference type="InterPro" id="IPR018062">
    <property type="entry name" value="HTH_AraC-typ_CS"/>
</dbReference>
<keyword evidence="4" id="KW-0804">Transcription</keyword>
<dbReference type="InterPro" id="IPR009057">
    <property type="entry name" value="Homeodomain-like_sf"/>
</dbReference>
<keyword evidence="3" id="KW-0010">Activator</keyword>
<dbReference type="Gene3D" id="1.10.10.60">
    <property type="entry name" value="Homeodomain-like"/>
    <property type="match status" value="2"/>
</dbReference>
<keyword evidence="1" id="KW-0805">Transcription regulation</keyword>
<evidence type="ECO:0000313" key="7">
    <source>
        <dbReference type="Proteomes" id="UP000638462"/>
    </source>
</evidence>
<gene>
    <name evidence="6" type="ORF">GCM10008027_45280</name>
</gene>
<dbReference type="InterPro" id="IPR020449">
    <property type="entry name" value="Tscrpt_reg_AraC-type_HTH"/>
</dbReference>
<dbReference type="InterPro" id="IPR018060">
    <property type="entry name" value="HTH_AraC"/>
</dbReference>
<dbReference type="EMBL" id="BMIT01000043">
    <property type="protein sequence ID" value="GGF15430.1"/>
    <property type="molecule type" value="Genomic_DNA"/>
</dbReference>
<dbReference type="InterPro" id="IPR014710">
    <property type="entry name" value="RmlC-like_jellyroll"/>
</dbReference>
<evidence type="ECO:0000256" key="4">
    <source>
        <dbReference type="ARBA" id="ARBA00023163"/>
    </source>
</evidence>
<dbReference type="Pfam" id="PF12852">
    <property type="entry name" value="Cupin_6"/>
    <property type="match status" value="1"/>
</dbReference>
<name>A0ABQ1UDI9_9GAMM</name>
<protein>
    <submittedName>
        <fullName evidence="6">HTH-type transcriptional regulator</fullName>
    </submittedName>
</protein>
<organism evidence="6 7">
    <name type="scientific">Pseudoalteromonas gelatinilytica</name>
    <dbReference type="NCBI Taxonomy" id="1703256"/>
    <lineage>
        <taxon>Bacteria</taxon>
        <taxon>Pseudomonadati</taxon>
        <taxon>Pseudomonadota</taxon>
        <taxon>Gammaproteobacteria</taxon>
        <taxon>Alteromonadales</taxon>
        <taxon>Pseudoalteromonadaceae</taxon>
        <taxon>Pseudoalteromonas</taxon>
    </lineage>
</organism>
<dbReference type="SMART" id="SM00342">
    <property type="entry name" value="HTH_ARAC"/>
    <property type="match status" value="1"/>
</dbReference>
<evidence type="ECO:0000313" key="6">
    <source>
        <dbReference type="EMBL" id="GGF15430.1"/>
    </source>
</evidence>
<dbReference type="PANTHER" id="PTHR46796">
    <property type="entry name" value="HTH-TYPE TRANSCRIPTIONAL ACTIVATOR RHAS-RELATED"/>
    <property type="match status" value="1"/>
</dbReference>
<keyword evidence="7" id="KW-1185">Reference proteome</keyword>
<feature type="domain" description="HTH araC/xylS-type" evidence="5">
    <location>
        <begin position="184"/>
        <end position="282"/>
    </location>
</feature>
<dbReference type="InterPro" id="IPR032783">
    <property type="entry name" value="AraC_lig"/>
</dbReference>
<dbReference type="PROSITE" id="PS00041">
    <property type="entry name" value="HTH_ARAC_FAMILY_1"/>
    <property type="match status" value="1"/>
</dbReference>
<dbReference type="SUPFAM" id="SSF51215">
    <property type="entry name" value="Regulatory protein AraC"/>
    <property type="match status" value="1"/>
</dbReference>
<dbReference type="InterPro" id="IPR037923">
    <property type="entry name" value="HTH-like"/>
</dbReference>
<dbReference type="PROSITE" id="PS01124">
    <property type="entry name" value="HTH_ARAC_FAMILY_2"/>
    <property type="match status" value="1"/>
</dbReference>
<dbReference type="Proteomes" id="UP000638462">
    <property type="component" value="Unassembled WGS sequence"/>
</dbReference>
<sequence>MDVLSNILYSLRVQGSVYFCSNVEPPWKKSYENRTSAAFHSIRSGTCWLEVNDKVEQLYAGDMVFVGPGIPHYLHSDHPYEAVPPNKEPTLLLCGDCDFDEETLSPLKDSLSEVTVVTDQEVTKHPWLKSTFEQISSEYMAQNPGSEILVNKLSEVILVELIRINFARQNKGSLVNALQDKRINKALQLLHDELHSPWTIDNLASQVGMSRAAFSKRFKDLVGETVFTYLSLIRVQKAKELIKTTSLHMDDIAANVGYESERAFIKTFSKYVGTTPKQYKKVNQ</sequence>
<dbReference type="SUPFAM" id="SSF46689">
    <property type="entry name" value="Homeodomain-like"/>
    <property type="match status" value="2"/>
</dbReference>
<evidence type="ECO:0000256" key="3">
    <source>
        <dbReference type="ARBA" id="ARBA00023159"/>
    </source>
</evidence>
<accession>A0ABQ1UDI9</accession>